<feature type="compositionally biased region" description="Polar residues" evidence="7">
    <location>
        <begin position="827"/>
        <end position="847"/>
    </location>
</feature>
<accession>A0A6J2YL13</accession>
<feature type="transmembrane region" description="Helical" evidence="6">
    <location>
        <begin position="1196"/>
        <end position="1214"/>
    </location>
</feature>
<feature type="compositionally biased region" description="Polar residues" evidence="7">
    <location>
        <begin position="328"/>
        <end position="345"/>
    </location>
</feature>
<reference evidence="10" key="1">
    <citation type="submission" date="2025-08" db="UniProtKB">
        <authorList>
            <consortium name="RefSeq"/>
        </authorList>
    </citation>
    <scope>IDENTIFICATION</scope>
    <source>
        <tissue evidence="10">Gonads</tissue>
    </source>
</reference>
<protein>
    <recommendedName>
        <fullName evidence="6">Pecanex-like protein</fullName>
    </recommendedName>
</protein>
<proteinExistence type="inferred from homology"/>
<feature type="region of interest" description="Disordered" evidence="7">
    <location>
        <begin position="873"/>
        <end position="900"/>
    </location>
</feature>
<evidence type="ECO:0000313" key="9">
    <source>
        <dbReference type="Proteomes" id="UP000504635"/>
    </source>
</evidence>
<feature type="compositionally biased region" description="Basic residues" evidence="7">
    <location>
        <begin position="882"/>
        <end position="893"/>
    </location>
</feature>
<feature type="transmembrane region" description="Helical" evidence="6">
    <location>
        <begin position="1551"/>
        <end position="1571"/>
    </location>
</feature>
<evidence type="ECO:0000256" key="7">
    <source>
        <dbReference type="SAM" id="MobiDB-lite"/>
    </source>
</evidence>
<dbReference type="FunCoup" id="A0A6J2YL13">
    <property type="interactions" value="1077"/>
</dbReference>
<keyword evidence="3 6" id="KW-0812">Transmembrane</keyword>
<feature type="region of interest" description="Disordered" evidence="7">
    <location>
        <begin position="751"/>
        <end position="849"/>
    </location>
</feature>
<dbReference type="OrthoDB" id="10037631at2759"/>
<feature type="transmembrane region" description="Helical" evidence="6">
    <location>
        <begin position="1258"/>
        <end position="1276"/>
    </location>
</feature>
<dbReference type="Pfam" id="PF05041">
    <property type="entry name" value="Pecanex_C"/>
    <property type="match status" value="1"/>
</dbReference>
<feature type="region of interest" description="Disordered" evidence="7">
    <location>
        <begin position="1015"/>
        <end position="1069"/>
    </location>
</feature>
<keyword evidence="4 6" id="KW-1133">Transmembrane helix</keyword>
<keyword evidence="5 6" id="KW-0472">Membrane</keyword>
<feature type="region of interest" description="Disordered" evidence="7">
    <location>
        <begin position="328"/>
        <end position="358"/>
    </location>
</feature>
<feature type="transmembrane region" description="Helical" evidence="6">
    <location>
        <begin position="66"/>
        <end position="87"/>
    </location>
</feature>
<dbReference type="PANTHER" id="PTHR12372">
    <property type="entry name" value="PECANEX"/>
    <property type="match status" value="1"/>
</dbReference>
<evidence type="ECO:0000256" key="6">
    <source>
        <dbReference type="RuleBase" id="RU367089"/>
    </source>
</evidence>
<dbReference type="KEGG" id="soy:115888121"/>
<comment type="subcellular location">
    <subcellularLocation>
        <location evidence="1 6">Membrane</location>
        <topology evidence="1 6">Multi-pass membrane protein</topology>
    </subcellularLocation>
</comment>
<keyword evidence="9" id="KW-1185">Reference proteome</keyword>
<sequence>MWEDQSMGSQTLEIFRQGVWASITGGWFFDPSQNVFCNTFHLYVWLFLLGLPFSFYVYFPPNKYIWYIYCGLVAIVLGAIKLGNYFLHYVYDTRECIHEVIDNKEREDEGIELQDMSNKGPRVLRVGKLSILTRDDDEIDIQELSKNGTKLIHLGDIEIVAGPDEPVELKELWPKTVEQAGGLNTLISQARVLHSIESLESSDFPALDGIEVPPASTIDLKAEVHRKNSSESSDDSEGHTAQASIDVEAQAPKTSKHRRSEKKSKHQRPKTDDFVTINVFNDDKDVSLEKLYPQGRQRALFDKILANKLFGNSDLQVSDSGLLIGQRPSLQSVESEQGSSTNVGTSDRRHSNFTNSSLNFLPTATQSEIKATGSLELGYIDKNPNQALTSEGFYFKPKSKDGVRRFRSTALETCCPPPVIPANTNSLEVIGCKNNNNNLLPPPSTSLTRNQHLNLCPYYGSEIVYPIAEQSDEHQTSHGPDTDIESISHVSDSDLEENNRGSNSPLLFVKMKKMKHVVPYNADTKPDSYAHPKPESANTTSKEALIDPENSNSSVTENAHEAHCDYATDNDVSDKKFSECSNLSCSSDDFQESMKVKLEELQTVMVGDERENCEAVEVEAAEGATGSTVYDVTDNVLSPNAADFDTPVSEEFSSKPNIIRKKNVKKHKRHKGNVRGSRPNNCCSLVELDLDWLFEEENIGINKLPHRKEPLKKESEWFSTTTVSLEQDVSKVLQETVPAVRSLGAIPKKSYYQKDSERKTPKSESEKCRSCSRCKSDSDRGKSMKENKVTQTCRLKESPSSSLEGLDMAVESPGKREKSNTPKRVISKQQQSRCEEASSSGSNTELSTLIPPAQPLLSAFLKSRRDVLTTNWVSESSPRSTQRNRLRRARTSVKRSNTGKRENAIAQTLCSIQGAYIARNFNDTNDGAVHCFKDEHGNWITYTFDDKEWRFIKAEQSIKSDSSQFWNFIKNKNNNCQELPYKMTWDDKVAYDMLEISNLFADYFGNVYKSGKTRPRQRRLGLDNSNGNQNNNTWGSTDSFEESSASTIVGSSRDNSRPSITQDSVQLRDNPRTDFRQNFYFFRHANRWDSRRAVTDGTTSGRAAQNRSHIEILEDITGCDFNGTQVLKLNRRDSPNSGSEAPPRKKQLKLRKIQPQDQNVWTRSYYNVKMIPWKITLDRLGLLALLDRNLTVTETVVALIIGVMVSVLGAMLLYLNFYRDILAFIFCFILASCQYSLLKSVQPDAASPTHGFNRVIAYSRPIYFCIFSSLVLILHFSITDKNQETLILARNFLVLFILFFPLFFSLGLFPQINTFVMYILEQIDIHVFGGNAMSNLIGSFYCVFRSVLAVIILNGLAYGGLSEEKTSQHLLFSIFCACLVPACYHLSRSASDPTHVWNLVKSHLWLPDLHKIDEDRGKECVKNEEKIIEGDDKVEAEKDTTTLKEDHVDPLPKKLQSTVNARLKNDVILCTVVAILVFALHASTVFTVLQPELCPVLWSIAACMGFVLHYVIPQLRKQLPWMCIARPIFRSYEYTQYQIRGAAKIMWFERVYVYLCFFERNILYPLLVLSVLTEDSPKIADKYGTFLGSCIVVVCGLKFLRNSYSDQNCQYLIVTFTALISKFDYQQLEETFLVSYFIISIAYYKIHELLLKVQFVITYIAPWQITWGSAFHAFAQPFSVPHSAMLFTQAILSAAFSTPLSPFLGSAIFFTSYVRPVKFWERDYNTRRVDHSNTPLSSHLDRNLGADDNNLNSIFYEHLTRSLQHSLCGDLAMGRWGPVNQGDVFVMASDYLNCLVHIIEMGNGLVTFQMRGLEFRGTYCQQREVEAITEGVEENDGCCCCDTGHLPNMLSINAAFSQRWLAWEVTAAKYILEGYSISDNSVVSMLQVFEFRKVLISYYVKSIIFYTIRSPKLEDWLNSEVINKTLRIIWRPDFVDLDPFFNYNIDEDYDIPRDGMTKAMFFHVHGDWINHCLERRGNHSKKQRVILLCFALSLLGRRALGAVSHNMVSSVEFFLYGLHALFKGDFRITCPRDEWVFTDMDLLKTVVAPAVRMSLKLHQDHFMSPEEYEILPTLYDAICRHEKELVISHEGDPAWRNAVLSGTPSLLALRHVFDEGSDEYKIIMLNKRYLSFRVIKINKECVRGLWAGQQQELVYLRNRNPERGSIQNAKQALRNIINSSCDQPIGYPIYVSPLTTSYAETNDQYCSLIGGSVSLKKIKNYVFDLFRRIRKRCGEGCSSGASNREEISMGHEGVYAMTPMTFPAAPRRSTDSFRSAGSIGRGSSLSRGSLGGNRGSLVSVGKPTSSTLVSLTGLFKEKDERTSDTQSQNKNSTEDKPAEQKDSTDSTENVESEFVASRVKILDPNLVYDCINLGRRIDVSWPTEYMRCRGGRSYWKDWVPKTGMEGPVVHKWTPCHRDPNKRSHVDRTILLVQIDDKYVPIAESGVQDLGPEV</sequence>
<evidence type="ECO:0000256" key="2">
    <source>
        <dbReference type="ARBA" id="ARBA00010170"/>
    </source>
</evidence>
<dbReference type="InterPro" id="IPR039797">
    <property type="entry name" value="Pecanex"/>
</dbReference>
<name>A0A6J2YL13_SITOR</name>
<dbReference type="RefSeq" id="XP_030763565.1">
    <property type="nucleotide sequence ID" value="XM_030907705.1"/>
</dbReference>
<feature type="transmembrane region" description="Helical" evidence="6">
    <location>
        <begin position="1221"/>
        <end position="1238"/>
    </location>
</feature>
<feature type="transmembrane region" description="Helical" evidence="6">
    <location>
        <begin position="40"/>
        <end position="59"/>
    </location>
</feature>
<dbReference type="GO" id="GO:0005783">
    <property type="term" value="C:endoplasmic reticulum"/>
    <property type="evidence" value="ECO:0007669"/>
    <property type="project" value="TreeGrafter"/>
</dbReference>
<dbReference type="GO" id="GO:0007029">
    <property type="term" value="P:endoplasmic reticulum organization"/>
    <property type="evidence" value="ECO:0007669"/>
    <property type="project" value="TreeGrafter"/>
</dbReference>
<feature type="transmembrane region" description="Helical" evidence="6">
    <location>
        <begin position="1340"/>
        <end position="1358"/>
    </location>
</feature>
<dbReference type="Proteomes" id="UP000504635">
    <property type="component" value="Unplaced"/>
</dbReference>
<evidence type="ECO:0000313" key="10">
    <source>
        <dbReference type="RefSeq" id="XP_030763565.1"/>
    </source>
</evidence>
<feature type="compositionally biased region" description="Basic and acidic residues" evidence="7">
    <location>
        <begin position="524"/>
        <end position="534"/>
    </location>
</feature>
<feature type="transmembrane region" description="Helical" evidence="6">
    <location>
        <begin position="1467"/>
        <end position="1489"/>
    </location>
</feature>
<feature type="region of interest" description="Disordered" evidence="7">
    <location>
        <begin position="522"/>
        <end position="557"/>
    </location>
</feature>
<evidence type="ECO:0000256" key="3">
    <source>
        <dbReference type="ARBA" id="ARBA00022692"/>
    </source>
</evidence>
<feature type="compositionally biased region" description="Basic and acidic residues" evidence="7">
    <location>
        <begin position="2332"/>
        <end position="2344"/>
    </location>
</feature>
<feature type="transmembrane region" description="Helical" evidence="6">
    <location>
        <begin position="1288"/>
        <end position="1309"/>
    </location>
</feature>
<feature type="domain" description="Pecanex C-terminal" evidence="8">
    <location>
        <begin position="1980"/>
        <end position="2204"/>
    </location>
</feature>
<evidence type="ECO:0000259" key="8">
    <source>
        <dbReference type="Pfam" id="PF05041"/>
    </source>
</evidence>
<evidence type="ECO:0000256" key="4">
    <source>
        <dbReference type="ARBA" id="ARBA00022989"/>
    </source>
</evidence>
<evidence type="ECO:0000256" key="5">
    <source>
        <dbReference type="ARBA" id="ARBA00023136"/>
    </source>
</evidence>
<feature type="compositionally biased region" description="Polar residues" evidence="7">
    <location>
        <begin position="789"/>
        <end position="803"/>
    </location>
</feature>
<gene>
    <name evidence="10" type="primary">LOC115888121</name>
</gene>
<feature type="region of interest" description="Disordered" evidence="7">
    <location>
        <begin position="2262"/>
        <end position="2350"/>
    </location>
</feature>
<dbReference type="PANTHER" id="PTHR12372:SF7">
    <property type="entry name" value="PROTEIN PECANEX"/>
    <property type="match status" value="1"/>
</dbReference>
<organism evidence="9 10">
    <name type="scientific">Sitophilus oryzae</name>
    <name type="common">Rice weevil</name>
    <name type="synonym">Curculio oryzae</name>
    <dbReference type="NCBI Taxonomy" id="7048"/>
    <lineage>
        <taxon>Eukaryota</taxon>
        <taxon>Metazoa</taxon>
        <taxon>Ecdysozoa</taxon>
        <taxon>Arthropoda</taxon>
        <taxon>Hexapoda</taxon>
        <taxon>Insecta</taxon>
        <taxon>Pterygota</taxon>
        <taxon>Neoptera</taxon>
        <taxon>Endopterygota</taxon>
        <taxon>Coleoptera</taxon>
        <taxon>Polyphaga</taxon>
        <taxon>Cucujiformia</taxon>
        <taxon>Curculionidae</taxon>
        <taxon>Dryophthorinae</taxon>
        <taxon>Sitophilus</taxon>
    </lineage>
</organism>
<dbReference type="InterPro" id="IPR007735">
    <property type="entry name" value="Pecanex_C"/>
</dbReference>
<feature type="compositionally biased region" description="Polar residues" evidence="7">
    <location>
        <begin position="1033"/>
        <end position="1067"/>
    </location>
</feature>
<feature type="compositionally biased region" description="Low complexity" evidence="7">
    <location>
        <begin position="2274"/>
        <end position="2288"/>
    </location>
</feature>
<feature type="transmembrane region" description="Helical" evidence="6">
    <location>
        <begin position="1583"/>
        <end position="1600"/>
    </location>
</feature>
<comment type="similarity">
    <text evidence="2 6">Belongs to the pecanex family.</text>
</comment>
<evidence type="ECO:0000256" key="1">
    <source>
        <dbReference type="ARBA" id="ARBA00004141"/>
    </source>
</evidence>
<feature type="transmembrane region" description="Helical" evidence="6">
    <location>
        <begin position="1495"/>
        <end position="1512"/>
    </location>
</feature>
<dbReference type="InParanoid" id="A0A6J2YL13"/>
<feature type="region of interest" description="Disordered" evidence="7">
    <location>
        <begin position="223"/>
        <end position="274"/>
    </location>
</feature>
<feature type="compositionally biased region" description="Basic residues" evidence="7">
    <location>
        <begin position="254"/>
        <end position="268"/>
    </location>
</feature>
<feature type="transmembrane region" description="Helical" evidence="6">
    <location>
        <begin position="1690"/>
        <end position="1714"/>
    </location>
</feature>
<feature type="region of interest" description="Disordered" evidence="7">
    <location>
        <begin position="1129"/>
        <end position="1149"/>
    </location>
</feature>
<dbReference type="GeneID" id="115888121"/>
<dbReference type="GO" id="GO:0016020">
    <property type="term" value="C:membrane"/>
    <property type="evidence" value="ECO:0007669"/>
    <property type="project" value="UniProtKB-SubCell"/>
</dbReference>
<feature type="compositionally biased region" description="Basic and acidic residues" evidence="7">
    <location>
        <begin position="752"/>
        <end position="788"/>
    </location>
</feature>